<gene>
    <name evidence="3" type="ORF">H9734_10200</name>
</gene>
<dbReference type="Pfam" id="PF04892">
    <property type="entry name" value="VanZ"/>
    <property type="match status" value="1"/>
</dbReference>
<evidence type="ECO:0000256" key="1">
    <source>
        <dbReference type="SAM" id="Phobius"/>
    </source>
</evidence>
<accession>A0A9D2BIK9</accession>
<dbReference type="InterPro" id="IPR053150">
    <property type="entry name" value="Teicoplanin_resist-assoc"/>
</dbReference>
<dbReference type="PANTHER" id="PTHR36834">
    <property type="entry name" value="MEMBRANE PROTEIN-RELATED"/>
    <property type="match status" value="1"/>
</dbReference>
<evidence type="ECO:0000313" key="3">
    <source>
        <dbReference type="EMBL" id="HIX77950.1"/>
    </source>
</evidence>
<name>A0A9D2BIK9_9FIRM</name>
<feature type="transmembrane region" description="Helical" evidence="1">
    <location>
        <begin position="97"/>
        <end position="116"/>
    </location>
</feature>
<protein>
    <submittedName>
        <fullName evidence="3">VanZ family protein</fullName>
    </submittedName>
</protein>
<dbReference type="Proteomes" id="UP000886890">
    <property type="component" value="Unassembled WGS sequence"/>
</dbReference>
<reference evidence="3" key="1">
    <citation type="journal article" date="2021" name="PeerJ">
        <title>Extensive microbial diversity within the chicken gut microbiome revealed by metagenomics and culture.</title>
        <authorList>
            <person name="Gilroy R."/>
            <person name="Ravi A."/>
            <person name="Getino M."/>
            <person name="Pursley I."/>
            <person name="Horton D.L."/>
            <person name="Alikhan N.F."/>
            <person name="Baker D."/>
            <person name="Gharbi K."/>
            <person name="Hall N."/>
            <person name="Watson M."/>
            <person name="Adriaenssens E.M."/>
            <person name="Foster-Nyarko E."/>
            <person name="Jarju S."/>
            <person name="Secka A."/>
            <person name="Antonio M."/>
            <person name="Oren A."/>
            <person name="Chaudhuri R.R."/>
            <person name="La Ragione R."/>
            <person name="Hildebrand F."/>
            <person name="Pallen M.J."/>
        </authorList>
    </citation>
    <scope>NUCLEOTIDE SEQUENCE</scope>
    <source>
        <strain evidence="3">CHK183-1962</strain>
    </source>
</reference>
<comment type="caution">
    <text evidence="3">The sequence shown here is derived from an EMBL/GenBank/DDBJ whole genome shotgun (WGS) entry which is preliminary data.</text>
</comment>
<evidence type="ECO:0000259" key="2">
    <source>
        <dbReference type="Pfam" id="PF04892"/>
    </source>
</evidence>
<feature type="transmembrane region" description="Helical" evidence="1">
    <location>
        <begin position="128"/>
        <end position="145"/>
    </location>
</feature>
<feature type="domain" description="VanZ-like" evidence="2">
    <location>
        <begin position="17"/>
        <end position="145"/>
    </location>
</feature>
<dbReference type="InterPro" id="IPR006976">
    <property type="entry name" value="VanZ-like"/>
</dbReference>
<keyword evidence="1" id="KW-0472">Membrane</keyword>
<dbReference type="PANTHER" id="PTHR36834:SF1">
    <property type="entry name" value="INTEGRAL MEMBRANE PROTEIN"/>
    <property type="match status" value="1"/>
</dbReference>
<proteinExistence type="predicted"/>
<sequence length="157" mass="18706">MKTETKDRIRVIGRILFVIYVLLLVYFLFFAEIYGRDSFAEQDYRYNLVPFQEIRRFWFYRHKVGFLASFLNLAGNVIGFWPFGFFLPVMHRKMRSAWLVTLLGFAFSLGVESVQLIWKVGCFDVDDLMLNTLGALSGYWIFLLCDKIRRHRYGEEI</sequence>
<feature type="transmembrane region" description="Helical" evidence="1">
    <location>
        <begin position="66"/>
        <end position="90"/>
    </location>
</feature>
<feature type="transmembrane region" description="Helical" evidence="1">
    <location>
        <begin position="12"/>
        <end position="31"/>
    </location>
</feature>
<keyword evidence="1" id="KW-1133">Transmembrane helix</keyword>
<evidence type="ECO:0000313" key="4">
    <source>
        <dbReference type="Proteomes" id="UP000886890"/>
    </source>
</evidence>
<dbReference type="AlphaFoldDB" id="A0A9D2BIK9"/>
<reference evidence="3" key="2">
    <citation type="submission" date="2021-04" db="EMBL/GenBank/DDBJ databases">
        <authorList>
            <person name="Gilroy R."/>
        </authorList>
    </citation>
    <scope>NUCLEOTIDE SEQUENCE</scope>
    <source>
        <strain evidence="3">CHK183-1962</strain>
    </source>
</reference>
<organism evidence="3 4">
    <name type="scientific">Candidatus Fusicatenibacter merdavium</name>
    <dbReference type="NCBI Taxonomy" id="2838600"/>
    <lineage>
        <taxon>Bacteria</taxon>
        <taxon>Bacillati</taxon>
        <taxon>Bacillota</taxon>
        <taxon>Clostridia</taxon>
        <taxon>Lachnospirales</taxon>
        <taxon>Lachnospiraceae</taxon>
        <taxon>Fusicatenibacter</taxon>
    </lineage>
</organism>
<dbReference type="EMBL" id="DXEK01000166">
    <property type="protein sequence ID" value="HIX77950.1"/>
    <property type="molecule type" value="Genomic_DNA"/>
</dbReference>
<keyword evidence="1" id="KW-0812">Transmembrane</keyword>